<dbReference type="InterPro" id="IPR006170">
    <property type="entry name" value="PBP/GOBP"/>
</dbReference>
<dbReference type="AlphaFoldDB" id="A0ABD1D4G3"/>
<dbReference type="Gene3D" id="1.10.238.20">
    <property type="entry name" value="Pheromone/general odorant binding protein domain"/>
    <property type="match status" value="2"/>
</dbReference>
<sequence>MRVATGVVMVFVLCGLCMAEYSEKQQAALNDVATKCKKKLDLPEDSDIPKAVQYGDFAENGDLKKQNGKLTPFTRKIQADYNDFQKETITMNADICKKELDIPAESKIQQMAMYGDLSRDDKKSKQYYSCMMLKMGFMEQDGAINGPEIVEFMAPQYDRNAVTTVVDTCKSPEGKLIQDKAYAFAHFCCQADYNDSQKETINKYSDICKKELDFPEDSKILQMAMYGDLSLNDDKSKQFYACMLMKMGFVEQDGTINGQEIVEFMAPQFDREAVASAVETCKNPEGELVNDKIYAFGQCFFTKKTFEI</sequence>
<protein>
    <submittedName>
        <fullName evidence="6">Uncharacterized protein</fullName>
    </submittedName>
</protein>
<reference evidence="6 7" key="1">
    <citation type="submission" date="2024-05" db="EMBL/GenBank/DDBJ databases">
        <title>Culex pipiens pipiens assembly and annotation.</title>
        <authorList>
            <person name="Alout H."/>
            <person name="Durand T."/>
        </authorList>
    </citation>
    <scope>NUCLEOTIDE SEQUENCE [LARGE SCALE GENOMIC DNA]</scope>
    <source>
        <strain evidence="6">HA-2024</strain>
        <tissue evidence="6">Whole body</tissue>
    </source>
</reference>
<dbReference type="PANTHER" id="PTHR11857:SF43">
    <property type="entry name" value="GEO07291P1-RELATED"/>
    <property type="match status" value="1"/>
</dbReference>
<dbReference type="Pfam" id="PF01395">
    <property type="entry name" value="PBP_GOBP"/>
    <property type="match status" value="2"/>
</dbReference>
<keyword evidence="4 5" id="KW-0732">Signal</keyword>
<evidence type="ECO:0000313" key="6">
    <source>
        <dbReference type="EMBL" id="KAL1394495.1"/>
    </source>
</evidence>
<comment type="similarity">
    <text evidence="2">Belongs to the PBP/GOBP family.</text>
</comment>
<name>A0ABD1D4G3_CULPP</name>
<evidence type="ECO:0000256" key="3">
    <source>
        <dbReference type="ARBA" id="ARBA00022525"/>
    </source>
</evidence>
<evidence type="ECO:0000256" key="1">
    <source>
        <dbReference type="ARBA" id="ARBA00004613"/>
    </source>
</evidence>
<dbReference type="SMART" id="SM00708">
    <property type="entry name" value="PhBP"/>
    <property type="match status" value="2"/>
</dbReference>
<dbReference type="PANTHER" id="PTHR11857">
    <property type="entry name" value="ODORANT BINDING PROTEIN-RELATED"/>
    <property type="match status" value="1"/>
</dbReference>
<keyword evidence="7" id="KW-1185">Reference proteome</keyword>
<comment type="subcellular location">
    <subcellularLocation>
        <location evidence="1">Secreted</location>
    </subcellularLocation>
</comment>
<dbReference type="InterPro" id="IPR036728">
    <property type="entry name" value="PBP_GOBP_sf"/>
</dbReference>
<evidence type="ECO:0000256" key="5">
    <source>
        <dbReference type="SAM" id="SignalP"/>
    </source>
</evidence>
<dbReference type="CDD" id="cd23992">
    <property type="entry name" value="PBP_GOBP"/>
    <property type="match status" value="2"/>
</dbReference>
<accession>A0ABD1D4G3</accession>
<organism evidence="6 7">
    <name type="scientific">Culex pipiens pipiens</name>
    <name type="common">Northern house mosquito</name>
    <dbReference type="NCBI Taxonomy" id="38569"/>
    <lineage>
        <taxon>Eukaryota</taxon>
        <taxon>Metazoa</taxon>
        <taxon>Ecdysozoa</taxon>
        <taxon>Arthropoda</taxon>
        <taxon>Hexapoda</taxon>
        <taxon>Insecta</taxon>
        <taxon>Pterygota</taxon>
        <taxon>Neoptera</taxon>
        <taxon>Endopterygota</taxon>
        <taxon>Diptera</taxon>
        <taxon>Nematocera</taxon>
        <taxon>Culicoidea</taxon>
        <taxon>Culicidae</taxon>
        <taxon>Culicinae</taxon>
        <taxon>Culicini</taxon>
        <taxon>Culex</taxon>
        <taxon>Culex</taxon>
    </lineage>
</organism>
<feature type="chain" id="PRO_5044849449" evidence="5">
    <location>
        <begin position="20"/>
        <end position="308"/>
    </location>
</feature>
<feature type="signal peptide" evidence="5">
    <location>
        <begin position="1"/>
        <end position="19"/>
    </location>
</feature>
<dbReference type="SUPFAM" id="SSF47565">
    <property type="entry name" value="Insect pheromone/odorant-binding proteins"/>
    <property type="match status" value="2"/>
</dbReference>
<proteinExistence type="inferred from homology"/>
<dbReference type="GO" id="GO:0005576">
    <property type="term" value="C:extracellular region"/>
    <property type="evidence" value="ECO:0007669"/>
    <property type="project" value="UniProtKB-SubCell"/>
</dbReference>
<gene>
    <name evidence="6" type="ORF">pipiens_003039</name>
</gene>
<evidence type="ECO:0000313" key="7">
    <source>
        <dbReference type="Proteomes" id="UP001562425"/>
    </source>
</evidence>
<dbReference type="EMBL" id="JBEHCU010007579">
    <property type="protein sequence ID" value="KAL1394495.1"/>
    <property type="molecule type" value="Genomic_DNA"/>
</dbReference>
<comment type="caution">
    <text evidence="6">The sequence shown here is derived from an EMBL/GenBank/DDBJ whole genome shotgun (WGS) entry which is preliminary data.</text>
</comment>
<evidence type="ECO:0000256" key="4">
    <source>
        <dbReference type="ARBA" id="ARBA00022729"/>
    </source>
</evidence>
<evidence type="ECO:0000256" key="2">
    <source>
        <dbReference type="ARBA" id="ARBA00008098"/>
    </source>
</evidence>
<dbReference type="Proteomes" id="UP001562425">
    <property type="component" value="Unassembled WGS sequence"/>
</dbReference>
<keyword evidence="3" id="KW-0964">Secreted</keyword>